<feature type="signal peptide" evidence="5">
    <location>
        <begin position="1"/>
        <end position="18"/>
    </location>
</feature>
<proteinExistence type="inferred from homology"/>
<dbReference type="CDD" id="cd13884">
    <property type="entry name" value="CuRO_2_tcLCC_insect_like"/>
    <property type="match status" value="1"/>
</dbReference>
<dbReference type="InterPro" id="IPR033138">
    <property type="entry name" value="Cu_oxidase_CS"/>
</dbReference>
<dbReference type="InterPro" id="IPR011706">
    <property type="entry name" value="Cu-oxidase_C"/>
</dbReference>
<evidence type="ECO:0000256" key="3">
    <source>
        <dbReference type="ARBA" id="ARBA00023002"/>
    </source>
</evidence>
<dbReference type="Pfam" id="PF00394">
    <property type="entry name" value="Cu-oxidase"/>
    <property type="match status" value="1"/>
</dbReference>
<organism evidence="9 10">
    <name type="scientific">Mizuhopecten yessoensis</name>
    <name type="common">Japanese scallop</name>
    <name type="synonym">Patinopecten yessoensis</name>
    <dbReference type="NCBI Taxonomy" id="6573"/>
    <lineage>
        <taxon>Eukaryota</taxon>
        <taxon>Metazoa</taxon>
        <taxon>Spiralia</taxon>
        <taxon>Lophotrochozoa</taxon>
        <taxon>Mollusca</taxon>
        <taxon>Bivalvia</taxon>
        <taxon>Autobranchia</taxon>
        <taxon>Pteriomorphia</taxon>
        <taxon>Pectinida</taxon>
        <taxon>Pectinoidea</taxon>
        <taxon>Pectinidae</taxon>
        <taxon>Mizuhopecten</taxon>
    </lineage>
</organism>
<dbReference type="InterPro" id="IPR045087">
    <property type="entry name" value="Cu-oxidase_fam"/>
</dbReference>
<dbReference type="Pfam" id="PF07732">
    <property type="entry name" value="Cu-oxidase_3"/>
    <property type="match status" value="1"/>
</dbReference>
<protein>
    <submittedName>
        <fullName evidence="9">L-ascorbate oxidase</fullName>
    </submittedName>
</protein>
<feature type="domain" description="Plastocyanin-like" evidence="8">
    <location>
        <begin position="76"/>
        <end position="185"/>
    </location>
</feature>
<dbReference type="FunFam" id="2.60.40.420:FF:000031">
    <property type="entry name" value="Laccase-2 isoform A"/>
    <property type="match status" value="1"/>
</dbReference>
<dbReference type="InterPro" id="IPR011707">
    <property type="entry name" value="Cu-oxidase-like_N"/>
</dbReference>
<comment type="similarity">
    <text evidence="1">Belongs to the multicopper oxidase family.</text>
</comment>
<evidence type="ECO:0000256" key="1">
    <source>
        <dbReference type="ARBA" id="ARBA00010609"/>
    </source>
</evidence>
<dbReference type="FunFam" id="2.60.40.420:FF:000045">
    <property type="entry name" value="Laccase 2"/>
    <property type="match status" value="1"/>
</dbReference>
<feature type="domain" description="Plastocyanin-like" evidence="7">
    <location>
        <begin position="476"/>
        <end position="607"/>
    </location>
</feature>
<dbReference type="PANTHER" id="PTHR11709:SF394">
    <property type="entry name" value="FI03373P-RELATED"/>
    <property type="match status" value="1"/>
</dbReference>
<feature type="chain" id="PRO_5012623047" evidence="5">
    <location>
        <begin position="19"/>
        <end position="662"/>
    </location>
</feature>
<dbReference type="Gene3D" id="2.60.40.420">
    <property type="entry name" value="Cupredoxins - blue copper proteins"/>
    <property type="match status" value="3"/>
</dbReference>
<keyword evidence="10" id="KW-1185">Reference proteome</keyword>
<dbReference type="GO" id="GO:0016491">
    <property type="term" value="F:oxidoreductase activity"/>
    <property type="evidence" value="ECO:0007669"/>
    <property type="project" value="UniProtKB-KW"/>
</dbReference>
<dbReference type="Pfam" id="PF07731">
    <property type="entry name" value="Cu-oxidase_2"/>
    <property type="match status" value="1"/>
</dbReference>
<dbReference type="OrthoDB" id="2121828at2759"/>
<dbReference type="CDD" id="cd13858">
    <property type="entry name" value="CuRO_1_tcLCC2_insect_like"/>
    <property type="match status" value="1"/>
</dbReference>
<feature type="domain" description="Plastocyanin-like" evidence="6">
    <location>
        <begin position="203"/>
        <end position="356"/>
    </location>
</feature>
<dbReference type="PROSITE" id="PS00079">
    <property type="entry name" value="MULTICOPPER_OXIDASE1"/>
    <property type="match status" value="1"/>
</dbReference>
<dbReference type="GO" id="GO:0005886">
    <property type="term" value="C:plasma membrane"/>
    <property type="evidence" value="ECO:0007669"/>
    <property type="project" value="TreeGrafter"/>
</dbReference>
<name>A0A210Q3M7_MIZYE</name>
<evidence type="ECO:0000256" key="4">
    <source>
        <dbReference type="ARBA" id="ARBA00023008"/>
    </source>
</evidence>
<comment type="caution">
    <text evidence="9">The sequence shown here is derived from an EMBL/GenBank/DDBJ whole genome shotgun (WGS) entry which is preliminary data.</text>
</comment>
<evidence type="ECO:0000256" key="2">
    <source>
        <dbReference type="ARBA" id="ARBA00022723"/>
    </source>
</evidence>
<keyword evidence="4" id="KW-0186">Copper</keyword>
<dbReference type="InterPro" id="IPR008972">
    <property type="entry name" value="Cupredoxin"/>
</dbReference>
<evidence type="ECO:0000313" key="10">
    <source>
        <dbReference type="Proteomes" id="UP000242188"/>
    </source>
</evidence>
<dbReference type="Proteomes" id="UP000242188">
    <property type="component" value="Unassembled WGS sequence"/>
</dbReference>
<keyword evidence="3" id="KW-0560">Oxidoreductase</keyword>
<keyword evidence="2" id="KW-0479">Metal-binding</keyword>
<dbReference type="PROSITE" id="PS00080">
    <property type="entry name" value="MULTICOPPER_OXIDASE2"/>
    <property type="match status" value="1"/>
</dbReference>
<dbReference type="EMBL" id="NEDP02005120">
    <property type="protein sequence ID" value="OWF43346.1"/>
    <property type="molecule type" value="Genomic_DNA"/>
</dbReference>
<dbReference type="CDD" id="cd13905">
    <property type="entry name" value="CuRO_3_tcLLC2_insect_like"/>
    <property type="match status" value="1"/>
</dbReference>
<dbReference type="SUPFAM" id="SSF49503">
    <property type="entry name" value="Cupredoxins"/>
    <property type="match status" value="3"/>
</dbReference>
<reference evidence="9 10" key="1">
    <citation type="journal article" date="2017" name="Nat. Ecol. Evol.">
        <title>Scallop genome provides insights into evolution of bilaterian karyotype and development.</title>
        <authorList>
            <person name="Wang S."/>
            <person name="Zhang J."/>
            <person name="Jiao W."/>
            <person name="Li J."/>
            <person name="Xun X."/>
            <person name="Sun Y."/>
            <person name="Guo X."/>
            <person name="Huan P."/>
            <person name="Dong B."/>
            <person name="Zhang L."/>
            <person name="Hu X."/>
            <person name="Sun X."/>
            <person name="Wang J."/>
            <person name="Zhao C."/>
            <person name="Wang Y."/>
            <person name="Wang D."/>
            <person name="Huang X."/>
            <person name="Wang R."/>
            <person name="Lv J."/>
            <person name="Li Y."/>
            <person name="Zhang Z."/>
            <person name="Liu B."/>
            <person name="Lu W."/>
            <person name="Hui Y."/>
            <person name="Liang J."/>
            <person name="Zhou Z."/>
            <person name="Hou R."/>
            <person name="Li X."/>
            <person name="Liu Y."/>
            <person name="Li H."/>
            <person name="Ning X."/>
            <person name="Lin Y."/>
            <person name="Zhao L."/>
            <person name="Xing Q."/>
            <person name="Dou J."/>
            <person name="Li Y."/>
            <person name="Mao J."/>
            <person name="Guo H."/>
            <person name="Dou H."/>
            <person name="Li T."/>
            <person name="Mu C."/>
            <person name="Jiang W."/>
            <person name="Fu Q."/>
            <person name="Fu X."/>
            <person name="Miao Y."/>
            <person name="Liu J."/>
            <person name="Yu Q."/>
            <person name="Li R."/>
            <person name="Liao H."/>
            <person name="Li X."/>
            <person name="Kong Y."/>
            <person name="Jiang Z."/>
            <person name="Chourrout D."/>
            <person name="Li R."/>
            <person name="Bao Z."/>
        </authorList>
    </citation>
    <scope>NUCLEOTIDE SEQUENCE [LARGE SCALE GENOMIC DNA]</scope>
    <source>
        <strain evidence="9 10">PY_sf001</strain>
    </source>
</reference>
<evidence type="ECO:0000313" key="9">
    <source>
        <dbReference type="EMBL" id="OWF43346.1"/>
    </source>
</evidence>
<keyword evidence="5" id="KW-0732">Signal</keyword>
<dbReference type="PANTHER" id="PTHR11709">
    <property type="entry name" value="MULTI-COPPER OXIDASE"/>
    <property type="match status" value="1"/>
</dbReference>
<evidence type="ECO:0000259" key="8">
    <source>
        <dbReference type="Pfam" id="PF07732"/>
    </source>
</evidence>
<evidence type="ECO:0000256" key="5">
    <source>
        <dbReference type="SAM" id="SignalP"/>
    </source>
</evidence>
<evidence type="ECO:0000259" key="6">
    <source>
        <dbReference type="Pfam" id="PF00394"/>
    </source>
</evidence>
<gene>
    <name evidence="9" type="ORF">KP79_PYT12660</name>
</gene>
<evidence type="ECO:0000259" key="7">
    <source>
        <dbReference type="Pfam" id="PF07731"/>
    </source>
</evidence>
<dbReference type="InterPro" id="IPR001117">
    <property type="entry name" value="Cu-oxidase_2nd"/>
</dbReference>
<dbReference type="InterPro" id="IPR002355">
    <property type="entry name" value="Cu_oxidase_Cu_BS"/>
</dbReference>
<dbReference type="AlphaFoldDB" id="A0A210Q3M7"/>
<dbReference type="GO" id="GO:0005507">
    <property type="term" value="F:copper ion binding"/>
    <property type="evidence" value="ECO:0007669"/>
    <property type="project" value="InterPro"/>
</dbReference>
<sequence length="662" mass="75214">MITQVILLLMLSIQDSISEGLIPVKHYREHPCIRKCEVNAPMDCKYDFQAEYFYTLTKACRDCPYNVTDCYRSGCIPADGNSRAVFVINRMLPGPGIHVCEGDTVIVNVHNKMSGVGMSIHWHGILQHNSPHMDGVGMLTQCPIHSFSSFQYRFKVRDPGTHFWHGHSGLHRSDGIFGAFVVRQAAEREFHHGLYDYDLPEHTMLVNDWLMELTLDRFANHHQANGDNKPASMLINGRGAHRVFYDNEQNKNITTPHEVFNVERGRRYRFRIISNGIFNCPIQLSIDNHTLRVISSDGNPFNHIDVETINIFAGERYDVVILADQEVGNYWVRARGQADCAVKNAYQQAILRYNGSAEELPDLPTGHQFGAREGKKLNPWNKKATDMLVPVTYLENLRPSNKALQEIPDKKFYLAMDFNNIDNFNFYVGPEYVSPSTVVEAYNHLLSPQINYISNILPPSPPLSQFHDIPQEMFCNADTVQRNCSQEYCECIHTLRVDLNDTVELVIIDEGKIWDANHPMHLHGHKFRVIGMDRLNKSTTLQEVTKLDNEGKLMRNLTSPVDKDTVTVPDGGYVILRIHADNPGFWFMHCHIEFHAAIGMGFVLQVGELDQIPPAPENFPRCGNWPNTMTTTPPPPLADAASSVHTNITSLMTIFFVYLLIA</sequence>
<dbReference type="GO" id="GO:0006826">
    <property type="term" value="P:iron ion transport"/>
    <property type="evidence" value="ECO:0007669"/>
    <property type="project" value="TreeGrafter"/>
</dbReference>
<accession>A0A210Q3M7</accession>